<sequence length="40" mass="4251">MVSGLVIRPIAVADQQAVGTVGFAAWAANDPYEDSYRDPV</sequence>
<dbReference type="RefSeq" id="WP_376774092.1">
    <property type="nucleotide sequence ID" value="NZ_JACHXH010000005.1"/>
</dbReference>
<reference evidence="1 2" key="1">
    <citation type="submission" date="2020-08" db="EMBL/GenBank/DDBJ databases">
        <title>Genomic Encyclopedia of Type Strains, Phase III (KMG-III): the genomes of soil and plant-associated and newly described type strains.</title>
        <authorList>
            <person name="Whitman W."/>
        </authorList>
    </citation>
    <scope>NUCLEOTIDE SEQUENCE [LARGE SCALE GENOMIC DNA]</scope>
    <source>
        <strain evidence="1 2">CECT 4113</strain>
    </source>
</reference>
<proteinExistence type="predicted"/>
<evidence type="ECO:0000313" key="1">
    <source>
        <dbReference type="EMBL" id="MBB3134081.1"/>
    </source>
</evidence>
<name>A0A7W5BJG5_9HYPH</name>
<evidence type="ECO:0008006" key="3">
    <source>
        <dbReference type="Google" id="ProtNLM"/>
    </source>
</evidence>
<organism evidence="1 2">
    <name type="scientific">Rhizobium pisi</name>
    <dbReference type="NCBI Taxonomy" id="574561"/>
    <lineage>
        <taxon>Bacteria</taxon>
        <taxon>Pseudomonadati</taxon>
        <taxon>Pseudomonadota</taxon>
        <taxon>Alphaproteobacteria</taxon>
        <taxon>Hyphomicrobiales</taxon>
        <taxon>Rhizobiaceae</taxon>
        <taxon>Rhizobium/Agrobacterium group</taxon>
        <taxon>Rhizobium</taxon>
    </lineage>
</organism>
<accession>A0A7W5BJG5</accession>
<keyword evidence="2" id="KW-1185">Reference proteome</keyword>
<gene>
    <name evidence="1" type="ORF">FHS26_001797</name>
</gene>
<protein>
    <recommendedName>
        <fullName evidence="3">GNAT family N-acetyltransferase</fullName>
    </recommendedName>
</protein>
<comment type="caution">
    <text evidence="1">The sequence shown here is derived from an EMBL/GenBank/DDBJ whole genome shotgun (WGS) entry which is preliminary data.</text>
</comment>
<dbReference type="AlphaFoldDB" id="A0A7W5BJG5"/>
<evidence type="ECO:0000313" key="2">
    <source>
        <dbReference type="Proteomes" id="UP000518315"/>
    </source>
</evidence>
<dbReference type="Proteomes" id="UP000518315">
    <property type="component" value="Unassembled WGS sequence"/>
</dbReference>
<dbReference type="EMBL" id="JACHXH010000005">
    <property type="protein sequence ID" value="MBB3134081.1"/>
    <property type="molecule type" value="Genomic_DNA"/>
</dbReference>